<dbReference type="RefSeq" id="WP_076169803.1">
    <property type="nucleotide sequence ID" value="NZ_MRTP01000002.1"/>
</dbReference>
<keyword evidence="1" id="KW-0472">Membrane</keyword>
<dbReference type="InterPro" id="IPR010690">
    <property type="entry name" value="YqfD"/>
</dbReference>
<dbReference type="NCBIfam" id="TIGR02876">
    <property type="entry name" value="spore_yqfD"/>
    <property type="match status" value="1"/>
</dbReference>
<gene>
    <name evidence="2" type="ORF">BK138_12005</name>
</gene>
<reference evidence="2 3" key="1">
    <citation type="submission" date="2016-11" db="EMBL/GenBank/DDBJ databases">
        <title>Paenibacillus species isolates.</title>
        <authorList>
            <person name="Beno S.M."/>
        </authorList>
    </citation>
    <scope>NUCLEOTIDE SEQUENCE [LARGE SCALE GENOMIC DNA]</scope>
    <source>
        <strain evidence="2 3">FSL R5-0378</strain>
    </source>
</reference>
<keyword evidence="1" id="KW-1133">Transmembrane helix</keyword>
<accession>A0A1R1EUH6</accession>
<protein>
    <submittedName>
        <fullName evidence="2">Sporulation protein YqfD</fullName>
    </submittedName>
</protein>
<comment type="caution">
    <text evidence="2">The sequence shown here is derived from an EMBL/GenBank/DDBJ whole genome shotgun (WGS) entry which is preliminary data.</text>
</comment>
<name>A0A1R1EUH6_9BACL</name>
<evidence type="ECO:0000256" key="1">
    <source>
        <dbReference type="SAM" id="Phobius"/>
    </source>
</evidence>
<evidence type="ECO:0000313" key="2">
    <source>
        <dbReference type="EMBL" id="OMF55409.1"/>
    </source>
</evidence>
<dbReference type="Proteomes" id="UP000187172">
    <property type="component" value="Unassembled WGS sequence"/>
</dbReference>
<keyword evidence="1" id="KW-0812">Transmembrane</keyword>
<sequence>MKIPTLTRVRGCVRIAVRGEHVEYFINALAENGVPVWDIEPKNGNLAEMKVLLRDFHALRPLLKRTGCRVHVQGRIGLPFTLVKLYKRKFFMVGIVLFFVLLFLLSSMVWNVRVTGNEKIATEDVLEAAKKEGVRPFQWIFRLDSPDKLSRELSIRLPGTSWIGVERKGTTITIQIVEAAEPPKQPLTDPRHLVSRTDAVVTSIYAEQGRPLVEKNSRVKKGQVLISGILGVDGGNTEVVVAKGEVKGLVWHEYSLTVPLVQKHKVYTGERKTKSYFVIGDRAVQLWGYGKDPYKASETLTEHDPLTWRSFKLPVGWMTEKVMEVRESQETLTVEEAKKQGLDGAVRDILAKYGTDSQIISQKILHEKKENGKVYMKVLFEVEEKIAEELPIVHNQGE</sequence>
<dbReference type="PIRSF" id="PIRSF029895">
    <property type="entry name" value="SpoIV"/>
    <property type="match status" value="1"/>
</dbReference>
<organism evidence="2 3">
    <name type="scientific">Paenibacillus rhizosphaerae</name>
    <dbReference type="NCBI Taxonomy" id="297318"/>
    <lineage>
        <taxon>Bacteria</taxon>
        <taxon>Bacillati</taxon>
        <taxon>Bacillota</taxon>
        <taxon>Bacilli</taxon>
        <taxon>Bacillales</taxon>
        <taxon>Paenibacillaceae</taxon>
        <taxon>Paenibacillus</taxon>
    </lineage>
</organism>
<dbReference type="EMBL" id="MRTP01000002">
    <property type="protein sequence ID" value="OMF55409.1"/>
    <property type="molecule type" value="Genomic_DNA"/>
</dbReference>
<dbReference type="STRING" id="297318.BK138_12005"/>
<dbReference type="Pfam" id="PF06898">
    <property type="entry name" value="YqfD"/>
    <property type="match status" value="1"/>
</dbReference>
<feature type="transmembrane region" description="Helical" evidence="1">
    <location>
        <begin position="90"/>
        <end position="110"/>
    </location>
</feature>
<evidence type="ECO:0000313" key="3">
    <source>
        <dbReference type="Proteomes" id="UP000187172"/>
    </source>
</evidence>
<keyword evidence="3" id="KW-1185">Reference proteome</keyword>
<dbReference type="AlphaFoldDB" id="A0A1R1EUH6"/>
<proteinExistence type="predicted"/>